<name>A0A850ENM7_9BACL</name>
<keyword evidence="2" id="KW-1185">Reference proteome</keyword>
<comment type="caution">
    <text evidence="1">The sequence shown here is derived from an EMBL/GenBank/DDBJ whole genome shotgun (WGS) entry which is preliminary data.</text>
</comment>
<reference evidence="1" key="1">
    <citation type="submission" date="2020-06" db="EMBL/GenBank/DDBJ databases">
        <title>Paenibacillus sp. nov., isolated from soil.</title>
        <authorList>
            <person name="Seo Y.L."/>
        </authorList>
    </citation>
    <scope>NUCLEOTIDE SEQUENCE [LARGE SCALE GENOMIC DNA]</scope>
    <source>
        <strain evidence="1">JW14</strain>
    </source>
</reference>
<proteinExistence type="predicted"/>
<evidence type="ECO:0000313" key="1">
    <source>
        <dbReference type="EMBL" id="NUU62036.1"/>
    </source>
</evidence>
<organism evidence="1 2">
    <name type="scientific">Paenibacillus agri</name>
    <dbReference type="NCBI Taxonomy" id="2744309"/>
    <lineage>
        <taxon>Bacteria</taxon>
        <taxon>Bacillati</taxon>
        <taxon>Bacillota</taxon>
        <taxon>Bacilli</taxon>
        <taxon>Bacillales</taxon>
        <taxon>Paenibacillaceae</taxon>
        <taxon>Paenibacillus</taxon>
    </lineage>
</organism>
<accession>A0A850ENM7</accession>
<protein>
    <submittedName>
        <fullName evidence="1">Uncharacterized protein</fullName>
    </submittedName>
</protein>
<evidence type="ECO:0000313" key="2">
    <source>
        <dbReference type="Proteomes" id="UP000564806"/>
    </source>
</evidence>
<dbReference type="AlphaFoldDB" id="A0A850ENM7"/>
<sequence length="112" mass="12555">MNKKYLLGIAALLAVMVIFSTYSHKREPSNDNVISLHKLHTLAQKGEHLMWSDFEGYPFEDIGSGLYIRKYEVEGGSHLLLSGGSTDLAPMSINLVKTNGERIDIRYEEING</sequence>
<dbReference type="EMBL" id="JABWCS010000212">
    <property type="protein sequence ID" value="NUU62036.1"/>
    <property type="molecule type" value="Genomic_DNA"/>
</dbReference>
<dbReference type="Proteomes" id="UP000564806">
    <property type="component" value="Unassembled WGS sequence"/>
</dbReference>
<dbReference type="RefSeq" id="WP_175372533.1">
    <property type="nucleotide sequence ID" value="NZ_JABWCS010000212.1"/>
</dbReference>
<gene>
    <name evidence="1" type="ORF">HPT30_16960</name>
</gene>